<dbReference type="Pfam" id="PF00013">
    <property type="entry name" value="KH_1"/>
    <property type="match status" value="1"/>
</dbReference>
<dbReference type="GO" id="GO:0051028">
    <property type="term" value="P:mRNA transport"/>
    <property type="evidence" value="ECO:0007669"/>
    <property type="project" value="TreeGrafter"/>
</dbReference>
<feature type="region of interest" description="Disordered" evidence="2">
    <location>
        <begin position="149"/>
        <end position="183"/>
    </location>
</feature>
<gene>
    <name evidence="4" type="primary">FMR1_2</name>
    <name evidence="4" type="ORF">FOL47_006618</name>
</gene>
<dbReference type="InterPro" id="IPR036612">
    <property type="entry name" value="KH_dom_type_1_sf"/>
</dbReference>
<dbReference type="PROSITE" id="PS50084">
    <property type="entry name" value="KH_TYPE_1"/>
    <property type="match status" value="2"/>
</dbReference>
<evidence type="ECO:0000313" key="5">
    <source>
        <dbReference type="Proteomes" id="UP000591131"/>
    </source>
</evidence>
<dbReference type="Proteomes" id="UP000591131">
    <property type="component" value="Unassembled WGS sequence"/>
</dbReference>
<proteinExistence type="predicted"/>
<dbReference type="PANTHER" id="PTHR10603:SF7">
    <property type="entry name" value="FRAGILE X MESSENGER RIBONUCLEOPROTEIN 1 HOMOLOG"/>
    <property type="match status" value="1"/>
</dbReference>
<dbReference type="GO" id="GO:0005634">
    <property type="term" value="C:nucleus"/>
    <property type="evidence" value="ECO:0007669"/>
    <property type="project" value="TreeGrafter"/>
</dbReference>
<dbReference type="InterPro" id="IPR040148">
    <property type="entry name" value="FMR1"/>
</dbReference>
<dbReference type="GO" id="GO:0043488">
    <property type="term" value="P:regulation of mRNA stability"/>
    <property type="evidence" value="ECO:0007669"/>
    <property type="project" value="TreeGrafter"/>
</dbReference>
<dbReference type="InterPro" id="IPR004088">
    <property type="entry name" value="KH_dom_type_1"/>
</dbReference>
<protein>
    <submittedName>
        <fullName evidence="4">Fragile X mental retardation</fullName>
    </submittedName>
</protein>
<organism evidence="4 5">
    <name type="scientific">Perkinsus chesapeaki</name>
    <name type="common">Clam parasite</name>
    <name type="synonym">Perkinsus andrewsi</name>
    <dbReference type="NCBI Taxonomy" id="330153"/>
    <lineage>
        <taxon>Eukaryota</taxon>
        <taxon>Sar</taxon>
        <taxon>Alveolata</taxon>
        <taxon>Perkinsozoa</taxon>
        <taxon>Perkinsea</taxon>
        <taxon>Perkinsida</taxon>
        <taxon>Perkinsidae</taxon>
        <taxon>Perkinsus</taxon>
    </lineage>
</organism>
<keyword evidence="5" id="KW-1185">Reference proteome</keyword>
<dbReference type="Gene3D" id="3.30.1370.10">
    <property type="entry name" value="K Homology domain, type 1"/>
    <property type="match status" value="1"/>
</dbReference>
<dbReference type="GO" id="GO:0045182">
    <property type="term" value="F:translation regulator activity"/>
    <property type="evidence" value="ECO:0007669"/>
    <property type="project" value="TreeGrafter"/>
</dbReference>
<feature type="domain" description="K Homology" evidence="3">
    <location>
        <begin position="285"/>
        <end position="359"/>
    </location>
</feature>
<dbReference type="AlphaFoldDB" id="A0A7J6LRH7"/>
<reference evidence="4 5" key="1">
    <citation type="submission" date="2020-04" db="EMBL/GenBank/DDBJ databases">
        <title>Perkinsus chesapeaki whole genome sequence.</title>
        <authorList>
            <person name="Bogema D.R."/>
        </authorList>
    </citation>
    <scope>NUCLEOTIDE SEQUENCE [LARGE SCALE GENOMIC DNA]</scope>
    <source>
        <strain evidence="4">ATCC PRA-425</strain>
    </source>
</reference>
<keyword evidence="1" id="KW-0694">RNA-binding</keyword>
<dbReference type="SUPFAM" id="SSF54791">
    <property type="entry name" value="Eukaryotic type KH-domain (KH-domain type I)"/>
    <property type="match status" value="1"/>
</dbReference>
<sequence length="499" mass="54045">MQPPSAAVSCFSSRIEVRGFGNKWFVGQFAGIDVIAGEVRVTFPDNIEQPRIVPISAVRFIPKRSSGLSPFKPSSGDRVEVWSDGGDACPPFWSPGVVIGTRDGVYIVKLEEANEEGTDDDEPRPAEETLFQASQIRPPTCLPLEVGREDEGSGGYFEGGDEKEEALDRNGDVGELSSSSRDNTAPLLSKLKSKVIDLPLSLSEWLISEDGKGCMRHIAASARLISVDSAKSNKTPRAAPPKKQIASTKGSEKHSKPAAAPPRPLTNDHSSSSSVSLRSKQPEPAEGKIIIKFPTTRRLVGLTIGKVGANIRSVQEELDVHVRVLEVCNDSPTGSMVIIEGTCEDDVALARRRLEFFITKYPIPEESVQWVVGPRFSNLAALSEQTGLHYARYADLDDAGQKQPCIEMCGRVDEIEKAKTLIESHLHYREVFRDVKAKRISLINAINAQSISSSSGKPPTSLSIGVEKFGSKESISSETPAASTIDSMDRSSVCGTLDI</sequence>
<feature type="compositionally biased region" description="Low complexity" evidence="2">
    <location>
        <begin position="270"/>
        <end position="279"/>
    </location>
</feature>
<dbReference type="EMBL" id="JAAPAO010000372">
    <property type="protein sequence ID" value="KAF4661600.1"/>
    <property type="molecule type" value="Genomic_DNA"/>
</dbReference>
<dbReference type="OrthoDB" id="448545at2759"/>
<accession>A0A7J6LRH7</accession>
<dbReference type="GO" id="GO:0010494">
    <property type="term" value="C:cytoplasmic stress granule"/>
    <property type="evidence" value="ECO:0007669"/>
    <property type="project" value="TreeGrafter"/>
</dbReference>
<dbReference type="PANTHER" id="PTHR10603">
    <property type="entry name" value="FRAGILE X MENTAL RETARDATION SYNDROME-RELATED PROTEIN"/>
    <property type="match status" value="1"/>
</dbReference>
<dbReference type="CDD" id="cd00105">
    <property type="entry name" value="KH-I"/>
    <property type="match status" value="1"/>
</dbReference>
<dbReference type="GO" id="GO:0048513">
    <property type="term" value="P:animal organ development"/>
    <property type="evidence" value="ECO:0007669"/>
    <property type="project" value="TreeGrafter"/>
</dbReference>
<evidence type="ECO:0000313" key="4">
    <source>
        <dbReference type="EMBL" id="KAF4661600.1"/>
    </source>
</evidence>
<dbReference type="SMART" id="SM00322">
    <property type="entry name" value="KH"/>
    <property type="match status" value="1"/>
</dbReference>
<dbReference type="InterPro" id="IPR004087">
    <property type="entry name" value="KH_dom"/>
</dbReference>
<dbReference type="GO" id="GO:0003730">
    <property type="term" value="F:mRNA 3'-UTR binding"/>
    <property type="evidence" value="ECO:0007669"/>
    <property type="project" value="TreeGrafter"/>
</dbReference>
<evidence type="ECO:0000259" key="3">
    <source>
        <dbReference type="SMART" id="SM00322"/>
    </source>
</evidence>
<dbReference type="GO" id="GO:0045727">
    <property type="term" value="P:positive regulation of translation"/>
    <property type="evidence" value="ECO:0007669"/>
    <property type="project" value="TreeGrafter"/>
</dbReference>
<name>A0A7J6LRH7_PERCH</name>
<evidence type="ECO:0000256" key="1">
    <source>
        <dbReference type="PROSITE-ProRule" id="PRU00117"/>
    </source>
</evidence>
<evidence type="ECO:0000256" key="2">
    <source>
        <dbReference type="SAM" id="MobiDB-lite"/>
    </source>
</evidence>
<comment type="caution">
    <text evidence="4">The sequence shown here is derived from an EMBL/GenBank/DDBJ whole genome shotgun (WGS) entry which is preliminary data.</text>
</comment>
<feature type="region of interest" description="Disordered" evidence="2">
    <location>
        <begin position="231"/>
        <end position="283"/>
    </location>
</feature>